<accession>A0AAD9YMU2</accession>
<keyword evidence="3" id="KW-1185">Reference proteome</keyword>
<proteinExistence type="predicted"/>
<dbReference type="Proteomes" id="UP001281614">
    <property type="component" value="Unassembled WGS sequence"/>
</dbReference>
<dbReference type="EMBL" id="VYYT01000095">
    <property type="protein sequence ID" value="KAK2770445.1"/>
    <property type="molecule type" value="Genomic_DNA"/>
</dbReference>
<reference evidence="2" key="1">
    <citation type="submission" date="2023-02" db="EMBL/GenBank/DDBJ databases">
        <title>Colletotrichum kahawae CIFC_Que2 genome sequencing and assembly.</title>
        <authorList>
            <person name="Baroncelli R."/>
        </authorList>
    </citation>
    <scope>NUCLEOTIDE SEQUENCE</scope>
    <source>
        <strain evidence="2">CIFC_Que2</strain>
    </source>
</reference>
<evidence type="ECO:0000313" key="2">
    <source>
        <dbReference type="EMBL" id="KAK2770445.1"/>
    </source>
</evidence>
<protein>
    <submittedName>
        <fullName evidence="2">Uncharacterized protein</fullName>
    </submittedName>
</protein>
<organism evidence="2 3">
    <name type="scientific">Colletotrichum kahawae</name>
    <name type="common">Coffee berry disease fungus</name>
    <dbReference type="NCBI Taxonomy" id="34407"/>
    <lineage>
        <taxon>Eukaryota</taxon>
        <taxon>Fungi</taxon>
        <taxon>Dikarya</taxon>
        <taxon>Ascomycota</taxon>
        <taxon>Pezizomycotina</taxon>
        <taxon>Sordariomycetes</taxon>
        <taxon>Hypocreomycetidae</taxon>
        <taxon>Glomerellales</taxon>
        <taxon>Glomerellaceae</taxon>
        <taxon>Colletotrichum</taxon>
        <taxon>Colletotrichum gloeosporioides species complex</taxon>
    </lineage>
</organism>
<evidence type="ECO:0000256" key="1">
    <source>
        <dbReference type="SAM" id="MobiDB-lite"/>
    </source>
</evidence>
<gene>
    <name evidence="2" type="ORF">CKAH01_14720</name>
</gene>
<sequence>MMITGAGRAEQAPSGPLNRDRPDRQASSVSSVESRRNGNRNELRSESTQRGGISHGEKGTPGDAGPVNKDSWSTVIDAGPWSLDESRQGWFGARGRGEDSPASQPASHRVRPW</sequence>
<feature type="region of interest" description="Disordered" evidence="1">
    <location>
        <begin position="1"/>
        <end position="113"/>
    </location>
</feature>
<comment type="caution">
    <text evidence="2">The sequence shown here is derived from an EMBL/GenBank/DDBJ whole genome shotgun (WGS) entry which is preliminary data.</text>
</comment>
<name>A0AAD9YMU2_COLKA</name>
<evidence type="ECO:0000313" key="3">
    <source>
        <dbReference type="Proteomes" id="UP001281614"/>
    </source>
</evidence>
<feature type="compositionally biased region" description="Basic and acidic residues" evidence="1">
    <location>
        <begin position="33"/>
        <end position="47"/>
    </location>
</feature>
<dbReference type="AlphaFoldDB" id="A0AAD9YMU2"/>